<protein>
    <recommendedName>
        <fullName evidence="4">GATA-type domain-containing protein</fullName>
    </recommendedName>
</protein>
<accession>A0AAV9JJH9</accession>
<comment type="caution">
    <text evidence="2">The sequence shown here is derived from an EMBL/GenBank/DDBJ whole genome shotgun (WGS) entry which is preliminary data.</text>
</comment>
<dbReference type="EMBL" id="JAVFHQ010000019">
    <property type="protein sequence ID" value="KAK4545456.1"/>
    <property type="molecule type" value="Genomic_DNA"/>
</dbReference>
<organism evidence="2 3">
    <name type="scientific">Oleoguttula mirabilis</name>
    <dbReference type="NCBI Taxonomy" id="1507867"/>
    <lineage>
        <taxon>Eukaryota</taxon>
        <taxon>Fungi</taxon>
        <taxon>Dikarya</taxon>
        <taxon>Ascomycota</taxon>
        <taxon>Pezizomycotina</taxon>
        <taxon>Dothideomycetes</taxon>
        <taxon>Dothideomycetidae</taxon>
        <taxon>Mycosphaerellales</taxon>
        <taxon>Teratosphaeriaceae</taxon>
        <taxon>Oleoguttula</taxon>
    </lineage>
</organism>
<gene>
    <name evidence="2" type="ORF">LTR36_002806</name>
</gene>
<dbReference type="Proteomes" id="UP001324427">
    <property type="component" value="Unassembled WGS sequence"/>
</dbReference>
<dbReference type="AlphaFoldDB" id="A0AAV9JJH9"/>
<feature type="compositionally biased region" description="Polar residues" evidence="1">
    <location>
        <begin position="468"/>
        <end position="486"/>
    </location>
</feature>
<evidence type="ECO:0000313" key="2">
    <source>
        <dbReference type="EMBL" id="KAK4545456.1"/>
    </source>
</evidence>
<feature type="region of interest" description="Disordered" evidence="1">
    <location>
        <begin position="468"/>
        <end position="504"/>
    </location>
</feature>
<reference evidence="2 3" key="1">
    <citation type="submission" date="2021-11" db="EMBL/GenBank/DDBJ databases">
        <title>Black yeast isolated from Biological Soil Crust.</title>
        <authorList>
            <person name="Kurbessoian T."/>
        </authorList>
    </citation>
    <scope>NUCLEOTIDE SEQUENCE [LARGE SCALE GENOMIC DNA]</scope>
    <source>
        <strain evidence="2 3">CCFEE 5522</strain>
    </source>
</reference>
<sequence>MNDNRIEVRRVPQARNWGCLACGDDEDSANTPWELGGEGQLYCTECIHDQFILAADDDSSWPPVLANVQLRINDFAAALEEREPGFVARYREASRMFSVRRLSDRILCPRLGDTNSEGSSTETIQPVRANIGSTPAAQDIRGHIHPIWFNVKYSAQDVARLLFEQRDLDYADAHPEMVATDYDPMDVDRPSDLENLHFEDLDAGPSKSRPWARRVVHVHDRYRNGDLKKLWHDDPEEAAAAPTATRLNARRVNHEFLGLLAAMRHVVTFEHKIARACSTPATEPFPGDPNSIRLRILFAHQVHMLQQRFRKFCRHSNDKVHSALRLRGNAGWRKILRTVRQLQLPGLPQDPGDLVQWQRLCDGVEVLLQDMLLSIGEERLRLAQQQGYAGEDNEPPRLPELYHLLLQMEPALGSIAHDRGGPEQTPIDWNALIQIRDFYNYDPGAGEFQPVFCHALKLLSSMLALPDQSVSSSGQTGPDSPTQAILSSGEEYDDPPPPRPRRLGQAVDDYFDHELDWIRDALVHQQNHIIELRERGEPTYDRVHSRTALLRDVYQLLLRLVNPNTHPDHDNHEMFERLEQTAEAINSQTSEEYSDFQRWSQADVDLFEQLTQFYLPVFRGNPETNPPQVRQEVVDRLQDRFNAARDAFELNSNFTSAEAITQQRAMITTVRMTFQQDRAHWSQPDGISEYQAQRFLRALSVIDRLLELDSIPLALYRLGDVLDIGLINTEQANSLNELRDLLQTGPIGGLRMLDYVPVITGLGQAFVDTNRQL</sequence>
<name>A0AAV9JJH9_9PEZI</name>
<keyword evidence="3" id="KW-1185">Reference proteome</keyword>
<evidence type="ECO:0000313" key="3">
    <source>
        <dbReference type="Proteomes" id="UP001324427"/>
    </source>
</evidence>
<evidence type="ECO:0000256" key="1">
    <source>
        <dbReference type="SAM" id="MobiDB-lite"/>
    </source>
</evidence>
<proteinExistence type="predicted"/>
<evidence type="ECO:0008006" key="4">
    <source>
        <dbReference type="Google" id="ProtNLM"/>
    </source>
</evidence>